<dbReference type="CDD" id="cd05930">
    <property type="entry name" value="A_NRPS"/>
    <property type="match status" value="1"/>
</dbReference>
<dbReference type="SUPFAM" id="SSF56801">
    <property type="entry name" value="Acetyl-CoA synthetase-like"/>
    <property type="match status" value="1"/>
</dbReference>
<feature type="domain" description="AMP-binding enzyme C-terminal" evidence="2">
    <location>
        <begin position="445"/>
        <end position="520"/>
    </location>
</feature>
<organism evidence="3">
    <name type="scientific">Candidatus Kentrum sp. FW</name>
    <dbReference type="NCBI Taxonomy" id="2126338"/>
    <lineage>
        <taxon>Bacteria</taxon>
        <taxon>Pseudomonadati</taxon>
        <taxon>Pseudomonadota</taxon>
        <taxon>Gammaproteobacteria</taxon>
        <taxon>Candidatus Kentrum</taxon>
    </lineage>
</organism>
<gene>
    <name evidence="3" type="ORF">BECKFW1821C_GA0114237_108310</name>
</gene>
<dbReference type="InterPro" id="IPR025110">
    <property type="entry name" value="AMP-bd_C"/>
</dbReference>
<sequence length="529" mass="58787">MSYLLHKLLTNSADRHPEKIAVTYRTEEISYRQLETISNQLAHKLAAIGVERGDRVGIYLEKSIASVIAIFGIMKAGAAYVPLDAFAPKERIAFIMSNCKMKALISTASSAAALNADSAEAFSSVRCVILVDHETVPEEAKELQAHTEVTGWSEVLQSPSHSLDLALIEDDLAYILYTSGSTGTPKGVMVSHRASLTFVDWACDIFQVQATDRVSNHAPLHFDLSTFDVFATIKAGGTIIMVPTALSSFPLSLAPFIAKEEITIWYSVPSMLTGLVLHGRLEKHDYSRLRTILFAGEVFPIKYLRQLMEKIPHAEYYNLYGPTETNVCTYYAVPPIDPERIEPLSIGRACANSEVLVLDEHYKKVPVGEVGELCVRGPGVMRGYWDMPERTQKALVPCDIPPVVGLHTLYRTGDLVKETLDGNYTYLGRRDNMIKSRGYRIELGEIETVLYSHPDLEEVAAIPIPDDEIGNRIKAVVVTRDGKELESGVLESFCAQHLPKYMVPHLFEFRPSLAKTSTGKVDKMQLHQE</sequence>
<dbReference type="FunFam" id="3.40.50.980:FF:000001">
    <property type="entry name" value="Non-ribosomal peptide synthetase"/>
    <property type="match status" value="1"/>
</dbReference>
<dbReference type="InterPro" id="IPR020845">
    <property type="entry name" value="AMP-binding_CS"/>
</dbReference>
<dbReference type="PRINTS" id="PR00154">
    <property type="entry name" value="AMPBINDING"/>
</dbReference>
<dbReference type="InterPro" id="IPR020459">
    <property type="entry name" value="AMP-binding"/>
</dbReference>
<dbReference type="EMBL" id="CAADFE010000083">
    <property type="protein sequence ID" value="VFJ75646.1"/>
    <property type="molecule type" value="Genomic_DNA"/>
</dbReference>
<dbReference type="PROSITE" id="PS00455">
    <property type="entry name" value="AMP_BINDING"/>
    <property type="match status" value="1"/>
</dbReference>
<feature type="domain" description="AMP-dependent synthetase/ligase" evidence="1">
    <location>
        <begin position="10"/>
        <end position="385"/>
    </location>
</feature>
<dbReference type="GO" id="GO:0031177">
    <property type="term" value="F:phosphopantetheine binding"/>
    <property type="evidence" value="ECO:0007669"/>
    <property type="project" value="TreeGrafter"/>
</dbReference>
<dbReference type="InterPro" id="IPR042099">
    <property type="entry name" value="ANL_N_sf"/>
</dbReference>
<dbReference type="InterPro" id="IPR045851">
    <property type="entry name" value="AMP-bd_C_sf"/>
</dbReference>
<dbReference type="NCBIfam" id="TIGR01733">
    <property type="entry name" value="AA-adenyl-dom"/>
    <property type="match status" value="1"/>
</dbReference>
<proteinExistence type="predicted"/>
<dbReference type="Gene3D" id="3.30.300.30">
    <property type="match status" value="1"/>
</dbReference>
<dbReference type="Gene3D" id="3.40.50.12780">
    <property type="entry name" value="N-terminal domain of ligase-like"/>
    <property type="match status" value="1"/>
</dbReference>
<protein>
    <submittedName>
        <fullName evidence="3">Amino acid adenylation domain-containing protein</fullName>
    </submittedName>
</protein>
<dbReference type="PANTHER" id="PTHR45527">
    <property type="entry name" value="NONRIBOSOMAL PEPTIDE SYNTHETASE"/>
    <property type="match status" value="1"/>
</dbReference>
<dbReference type="PANTHER" id="PTHR45527:SF1">
    <property type="entry name" value="FATTY ACID SYNTHASE"/>
    <property type="match status" value="1"/>
</dbReference>
<evidence type="ECO:0000259" key="1">
    <source>
        <dbReference type="Pfam" id="PF00501"/>
    </source>
</evidence>
<reference evidence="3" key="1">
    <citation type="submission" date="2019-02" db="EMBL/GenBank/DDBJ databases">
        <authorList>
            <person name="Gruber-Vodicka R. H."/>
            <person name="Seah K. B. B."/>
        </authorList>
    </citation>
    <scope>NUCLEOTIDE SEQUENCE</scope>
    <source>
        <strain evidence="3">BECK_BZ131</strain>
    </source>
</reference>
<dbReference type="Pfam" id="PF13193">
    <property type="entry name" value="AMP-binding_C"/>
    <property type="match status" value="1"/>
</dbReference>
<evidence type="ECO:0000313" key="3">
    <source>
        <dbReference type="EMBL" id="VFJ75646.1"/>
    </source>
</evidence>
<accession>A0A450U002</accession>
<dbReference type="InterPro" id="IPR010071">
    <property type="entry name" value="AA_adenyl_dom"/>
</dbReference>
<dbReference type="Pfam" id="PF00501">
    <property type="entry name" value="AMP-binding"/>
    <property type="match status" value="1"/>
</dbReference>
<evidence type="ECO:0000259" key="2">
    <source>
        <dbReference type="Pfam" id="PF13193"/>
    </source>
</evidence>
<dbReference type="AlphaFoldDB" id="A0A450U002"/>
<dbReference type="GO" id="GO:0044550">
    <property type="term" value="P:secondary metabolite biosynthetic process"/>
    <property type="evidence" value="ECO:0007669"/>
    <property type="project" value="TreeGrafter"/>
</dbReference>
<dbReference type="GO" id="GO:0005737">
    <property type="term" value="C:cytoplasm"/>
    <property type="evidence" value="ECO:0007669"/>
    <property type="project" value="TreeGrafter"/>
</dbReference>
<dbReference type="InterPro" id="IPR000873">
    <property type="entry name" value="AMP-dep_synth/lig_dom"/>
</dbReference>
<name>A0A450U002_9GAMM</name>
<dbReference type="GO" id="GO:0043041">
    <property type="term" value="P:amino acid activation for nonribosomal peptide biosynthetic process"/>
    <property type="evidence" value="ECO:0007669"/>
    <property type="project" value="TreeGrafter"/>
</dbReference>